<reference evidence="2 3" key="1">
    <citation type="submission" date="2021-10" db="EMBL/GenBank/DDBJ databases">
        <title>Alishewanella koreense sp. nov. isolated from seawater of southwestern coast in South Korea and the proposal for the reclassification of Rheinheimera perlucida and Rheinheimera tuosuensis as Arsukibacterium perlucida and Arsukibacterium tuosuensis.</title>
        <authorList>
            <person name="Kim K.H."/>
            <person name="Ruan W."/>
            <person name="Kim K.R."/>
            <person name="Baek J.H."/>
            <person name="Jeon C.O."/>
        </authorList>
    </citation>
    <scope>NUCLEOTIDE SEQUENCE [LARGE SCALE GENOMIC DNA]</scope>
    <source>
        <strain evidence="2 3">16-MA</strain>
    </source>
</reference>
<dbReference type="PANTHER" id="PTHR33525:SF3">
    <property type="entry name" value="RIBONUCLEASE Y"/>
    <property type="match status" value="1"/>
</dbReference>
<accession>A0ABS8C754</accession>
<gene>
    <name evidence="2" type="ORF">JAO78_015195</name>
</gene>
<evidence type="ECO:0000259" key="1">
    <source>
        <dbReference type="PROSITE" id="PS51833"/>
    </source>
</evidence>
<protein>
    <submittedName>
        <fullName evidence="2">HDOD domain-containing protein</fullName>
    </submittedName>
</protein>
<evidence type="ECO:0000313" key="3">
    <source>
        <dbReference type="Proteomes" id="UP000633814"/>
    </source>
</evidence>
<dbReference type="SUPFAM" id="SSF109604">
    <property type="entry name" value="HD-domain/PDEase-like"/>
    <property type="match status" value="1"/>
</dbReference>
<dbReference type="InterPro" id="IPR013976">
    <property type="entry name" value="HDOD"/>
</dbReference>
<feature type="domain" description="HDOD" evidence="1">
    <location>
        <begin position="13"/>
        <end position="206"/>
    </location>
</feature>
<dbReference type="InterPro" id="IPR052340">
    <property type="entry name" value="RNase_Y/CdgJ"/>
</dbReference>
<organism evidence="2 3">
    <name type="scientific">Alishewanella maricola</name>
    <dbReference type="NCBI Taxonomy" id="2795740"/>
    <lineage>
        <taxon>Bacteria</taxon>
        <taxon>Pseudomonadati</taxon>
        <taxon>Pseudomonadota</taxon>
        <taxon>Gammaproteobacteria</taxon>
        <taxon>Alteromonadales</taxon>
        <taxon>Alteromonadaceae</taxon>
        <taxon>Alishewanella</taxon>
    </lineage>
</organism>
<proteinExistence type="predicted"/>
<dbReference type="Gene3D" id="1.10.3210.10">
    <property type="entry name" value="Hypothetical protein af1432"/>
    <property type="match status" value="1"/>
</dbReference>
<dbReference type="Proteomes" id="UP000633814">
    <property type="component" value="Unassembled WGS sequence"/>
</dbReference>
<keyword evidence="3" id="KW-1185">Reference proteome</keyword>
<sequence length="281" mass="31464">MNALQYAQNVQELFSLPDSYFRVKELMDSDTANLDDIADVILLDPVLTSKILKLANSAVYRLPYQVETINKALLVLGKTQVYNLILSIGISTACSKLNTQAIDTERFWEQSVNAALIAKYLAQRIGLKHPDRAYVSGLLHNIGELVVVQQNADVAAACQEYTDEMKPWQLQQKLLGFSYAACGAELLNMWQLPDSIVEPLALQNNTHYEARSLDVLVVHLAVRLALANQHPELYNMQTLVDPYLLEVLQLAQADLIKAIDFCNTEGLFVLSILNPRISTIY</sequence>
<comment type="caution">
    <text evidence="2">The sequence shown here is derived from an EMBL/GenBank/DDBJ whole genome shotgun (WGS) entry which is preliminary data.</text>
</comment>
<dbReference type="PROSITE" id="PS51833">
    <property type="entry name" value="HDOD"/>
    <property type="match status" value="1"/>
</dbReference>
<name>A0ABS8C754_9ALTE</name>
<dbReference type="Pfam" id="PF08668">
    <property type="entry name" value="HDOD"/>
    <property type="match status" value="1"/>
</dbReference>
<evidence type="ECO:0000313" key="2">
    <source>
        <dbReference type="EMBL" id="MCB5228154.1"/>
    </source>
</evidence>
<dbReference type="RefSeq" id="WP_226752217.1">
    <property type="nucleotide sequence ID" value="NZ_JAEINI020000015.1"/>
</dbReference>
<dbReference type="EMBL" id="JAEINI020000015">
    <property type="protein sequence ID" value="MCB5228154.1"/>
    <property type="molecule type" value="Genomic_DNA"/>
</dbReference>
<dbReference type="PANTHER" id="PTHR33525">
    <property type="match status" value="1"/>
</dbReference>